<proteinExistence type="predicted"/>
<evidence type="ECO:0008006" key="3">
    <source>
        <dbReference type="Google" id="ProtNLM"/>
    </source>
</evidence>
<dbReference type="Proteomes" id="UP001596414">
    <property type="component" value="Unassembled WGS sequence"/>
</dbReference>
<organism evidence="1 2">
    <name type="scientific">Halovenus rubra</name>
    <dbReference type="NCBI Taxonomy" id="869890"/>
    <lineage>
        <taxon>Archaea</taxon>
        <taxon>Methanobacteriati</taxon>
        <taxon>Methanobacteriota</taxon>
        <taxon>Stenosarchaea group</taxon>
        <taxon>Halobacteria</taxon>
        <taxon>Halobacteriales</taxon>
        <taxon>Haloarculaceae</taxon>
        <taxon>Halovenus</taxon>
    </lineage>
</organism>
<protein>
    <recommendedName>
        <fullName evidence="3">PIN domain-containing protein</fullName>
    </recommendedName>
</protein>
<evidence type="ECO:0000313" key="2">
    <source>
        <dbReference type="Proteomes" id="UP001596414"/>
    </source>
</evidence>
<dbReference type="AlphaFoldDB" id="A0ABD5X710"/>
<dbReference type="RefSeq" id="WP_267638601.1">
    <property type="nucleotide sequence ID" value="NZ_JAODIY010000016.1"/>
</dbReference>
<accession>A0ABD5X710</accession>
<comment type="caution">
    <text evidence="1">The sequence shown here is derived from an EMBL/GenBank/DDBJ whole genome shotgun (WGS) entry which is preliminary data.</text>
</comment>
<name>A0ABD5X710_9EURY</name>
<reference evidence="1 2" key="1">
    <citation type="journal article" date="2014" name="Int. J. Syst. Evol. Microbiol.">
        <title>Complete genome sequence of Corynebacterium casei LMG S-19264T (=DSM 44701T), isolated from a smear-ripened cheese.</title>
        <authorList>
            <consortium name="US DOE Joint Genome Institute (JGI-PGF)"/>
            <person name="Walter F."/>
            <person name="Albersmeier A."/>
            <person name="Kalinowski J."/>
            <person name="Ruckert C."/>
        </authorList>
    </citation>
    <scope>NUCLEOTIDE SEQUENCE [LARGE SCALE GENOMIC DNA]</scope>
    <source>
        <strain evidence="1 2">CGMCC 4.7215</strain>
    </source>
</reference>
<gene>
    <name evidence="1" type="ORF">ACFQJ7_06055</name>
</gene>
<evidence type="ECO:0000313" key="1">
    <source>
        <dbReference type="EMBL" id="MFC7125601.1"/>
    </source>
</evidence>
<dbReference type="EMBL" id="JBHSZQ010000007">
    <property type="protein sequence ID" value="MFC7125601.1"/>
    <property type="molecule type" value="Genomic_DNA"/>
</dbReference>
<sequence>MHVKRQRLMVLLNALYDQGVDSIPIEHPCEDIGELVRIELADNGQATVRFTQGAITYQDNREAIPAKHGEPAYKDLPDAQTYTRTMIASGHVELKNIDDVTEFVRRYGYADLEAGHDPVVIGLDANIMPWRLPEVLGIDSETGDTDEKNRNATNGYALATGVKEELDWYFKQHNTHELTAAFGKEFERLDNQPAGANREGLLGLYEYRRLRTNRTVDIVECETGDEGIVDGYREFNEESRKTAILLSNDRGFVERGRDAGVPSQVVEYPVDMPRKVTGSWTQATELLYYLAVLFGVVELPRVTVYGVWNGKDGRNWQHEQLDVDCRSPKIEPQLDRDFRILDTALSS</sequence>